<feature type="compositionally biased region" description="Acidic residues" evidence="1">
    <location>
        <begin position="144"/>
        <end position="155"/>
    </location>
</feature>
<evidence type="ECO:0000313" key="3">
    <source>
        <dbReference type="Proteomes" id="UP000736672"/>
    </source>
</evidence>
<feature type="region of interest" description="Disordered" evidence="1">
    <location>
        <begin position="1"/>
        <end position="53"/>
    </location>
</feature>
<dbReference type="OrthoDB" id="443981at2759"/>
<feature type="compositionally biased region" description="Basic and acidic residues" evidence="1">
    <location>
        <begin position="1"/>
        <end position="13"/>
    </location>
</feature>
<feature type="compositionally biased region" description="Polar residues" evidence="1">
    <location>
        <begin position="207"/>
        <end position="217"/>
    </location>
</feature>
<evidence type="ECO:0000256" key="1">
    <source>
        <dbReference type="SAM" id="MobiDB-lite"/>
    </source>
</evidence>
<dbReference type="Proteomes" id="UP000736672">
    <property type="component" value="Unassembled WGS sequence"/>
</dbReference>
<evidence type="ECO:0000313" key="2">
    <source>
        <dbReference type="EMBL" id="KAH7230368.1"/>
    </source>
</evidence>
<feature type="compositionally biased region" description="Polar residues" evidence="1">
    <location>
        <begin position="71"/>
        <end position="88"/>
    </location>
</feature>
<feature type="compositionally biased region" description="Basic and acidic residues" evidence="1">
    <location>
        <begin position="177"/>
        <end position="206"/>
    </location>
</feature>
<gene>
    <name evidence="2" type="ORF">B0J15DRAFT_473007</name>
</gene>
<dbReference type="AlphaFoldDB" id="A0A9P9JMM6"/>
<keyword evidence="3" id="KW-1185">Reference proteome</keyword>
<feature type="region of interest" description="Disordered" evidence="1">
    <location>
        <begin position="66"/>
        <end position="217"/>
    </location>
</feature>
<feature type="compositionally biased region" description="Polar residues" evidence="1">
    <location>
        <begin position="110"/>
        <end position="125"/>
    </location>
</feature>
<dbReference type="EMBL" id="JAGTJS010000037">
    <property type="protein sequence ID" value="KAH7230368.1"/>
    <property type="molecule type" value="Genomic_DNA"/>
</dbReference>
<protein>
    <submittedName>
        <fullName evidence="2">Uncharacterized protein</fullName>
    </submittedName>
</protein>
<reference evidence="2" key="1">
    <citation type="journal article" date="2021" name="Nat. Commun.">
        <title>Genetic determinants of endophytism in the Arabidopsis root mycobiome.</title>
        <authorList>
            <person name="Mesny F."/>
            <person name="Miyauchi S."/>
            <person name="Thiergart T."/>
            <person name="Pickel B."/>
            <person name="Atanasova L."/>
            <person name="Karlsson M."/>
            <person name="Huettel B."/>
            <person name="Barry K.W."/>
            <person name="Haridas S."/>
            <person name="Chen C."/>
            <person name="Bauer D."/>
            <person name="Andreopoulos W."/>
            <person name="Pangilinan J."/>
            <person name="LaButti K."/>
            <person name="Riley R."/>
            <person name="Lipzen A."/>
            <person name="Clum A."/>
            <person name="Drula E."/>
            <person name="Henrissat B."/>
            <person name="Kohler A."/>
            <person name="Grigoriev I.V."/>
            <person name="Martin F.M."/>
            <person name="Hacquard S."/>
        </authorList>
    </citation>
    <scope>NUCLEOTIDE SEQUENCE</scope>
    <source>
        <strain evidence="2">FSSC 5 MPI-SDFR-AT-0091</strain>
    </source>
</reference>
<name>A0A9P9JMM6_FUSSL</name>
<accession>A0A9P9JMM6</accession>
<proteinExistence type="predicted"/>
<sequence>METLKAAEGRTGVDEELMDELNGQPAPGDVDVDAPLDGKMFGIPDPEDPDPYGVLALEKEGIEVHDAATRSRPSSQQFEYNPSPSSPIYNKVLPDEHGDVGDEDSRMRSSTDPSYTTSEAGTQTEPVIVTPILSSTPHRHGLREEDEPSIYEDVGEIGSTRINRSPYSSTNDNPWNSEDRDSKDKEPMLVNEQKAEGRRPFRRETAHVQTLGSEKSA</sequence>
<organism evidence="2 3">
    <name type="scientific">Fusarium solani</name>
    <name type="common">Filamentous fungus</name>
    <dbReference type="NCBI Taxonomy" id="169388"/>
    <lineage>
        <taxon>Eukaryota</taxon>
        <taxon>Fungi</taxon>
        <taxon>Dikarya</taxon>
        <taxon>Ascomycota</taxon>
        <taxon>Pezizomycotina</taxon>
        <taxon>Sordariomycetes</taxon>
        <taxon>Hypocreomycetidae</taxon>
        <taxon>Hypocreales</taxon>
        <taxon>Nectriaceae</taxon>
        <taxon>Fusarium</taxon>
        <taxon>Fusarium solani species complex</taxon>
    </lineage>
</organism>
<comment type="caution">
    <text evidence="2">The sequence shown here is derived from an EMBL/GenBank/DDBJ whole genome shotgun (WGS) entry which is preliminary data.</text>
</comment>
<feature type="compositionally biased region" description="Polar residues" evidence="1">
    <location>
        <begin position="160"/>
        <end position="176"/>
    </location>
</feature>
<feature type="compositionally biased region" description="Basic and acidic residues" evidence="1">
    <location>
        <begin position="93"/>
        <end position="109"/>
    </location>
</feature>